<organism evidence="10 11">
    <name type="scientific">Collinsella tanakaei YIT 12063</name>
    <dbReference type="NCBI Taxonomy" id="742742"/>
    <lineage>
        <taxon>Bacteria</taxon>
        <taxon>Bacillati</taxon>
        <taxon>Actinomycetota</taxon>
        <taxon>Coriobacteriia</taxon>
        <taxon>Coriobacteriales</taxon>
        <taxon>Coriobacteriaceae</taxon>
        <taxon>Collinsella</taxon>
    </lineage>
</organism>
<dbReference type="GO" id="GO:0006508">
    <property type="term" value="P:proteolysis"/>
    <property type="evidence" value="ECO:0007669"/>
    <property type="project" value="UniProtKB-KW"/>
</dbReference>
<dbReference type="eggNOG" id="COG0791">
    <property type="taxonomic scope" value="Bacteria"/>
</dbReference>
<evidence type="ECO:0000313" key="10">
    <source>
        <dbReference type="EMBL" id="EGX71855.1"/>
    </source>
</evidence>
<dbReference type="GO" id="GO:0008234">
    <property type="term" value="F:cysteine-type peptidase activity"/>
    <property type="evidence" value="ECO:0007669"/>
    <property type="project" value="UniProtKB-KW"/>
</dbReference>
<feature type="compositionally biased region" description="Polar residues" evidence="7">
    <location>
        <begin position="303"/>
        <end position="315"/>
    </location>
</feature>
<evidence type="ECO:0000256" key="7">
    <source>
        <dbReference type="SAM" id="MobiDB-lite"/>
    </source>
</evidence>
<keyword evidence="4" id="KW-0378">Hydrolase</keyword>
<keyword evidence="6" id="KW-0175">Coiled coil</keyword>
<dbReference type="Proteomes" id="UP000004830">
    <property type="component" value="Unassembled WGS sequence"/>
</dbReference>
<dbReference type="STRING" id="742742.HMPREF9452_00020"/>
<proteinExistence type="inferred from homology"/>
<protein>
    <recommendedName>
        <fullName evidence="9">NlpC/P60 domain-containing protein</fullName>
    </recommendedName>
</protein>
<feature type="domain" description="NlpC/P60" evidence="9">
    <location>
        <begin position="314"/>
        <end position="439"/>
    </location>
</feature>
<evidence type="ECO:0000259" key="9">
    <source>
        <dbReference type="PROSITE" id="PS51935"/>
    </source>
</evidence>
<comment type="caution">
    <text evidence="10">The sequence shown here is derived from an EMBL/GenBank/DDBJ whole genome shotgun (WGS) entry which is preliminary data.</text>
</comment>
<dbReference type="GeneID" id="62757809"/>
<keyword evidence="5" id="KW-0788">Thiol protease</keyword>
<feature type="coiled-coil region" evidence="6">
    <location>
        <begin position="33"/>
        <end position="95"/>
    </location>
</feature>
<evidence type="ECO:0000256" key="4">
    <source>
        <dbReference type="ARBA" id="ARBA00022801"/>
    </source>
</evidence>
<dbReference type="OrthoDB" id="9815778at2"/>
<feature type="signal peptide" evidence="8">
    <location>
        <begin position="1"/>
        <end position="30"/>
    </location>
</feature>
<dbReference type="RefSeq" id="WP_009140057.1">
    <property type="nucleotide sequence ID" value="NZ_JH126467.1"/>
</dbReference>
<evidence type="ECO:0000256" key="5">
    <source>
        <dbReference type="ARBA" id="ARBA00022807"/>
    </source>
</evidence>
<evidence type="ECO:0000256" key="6">
    <source>
        <dbReference type="SAM" id="Coils"/>
    </source>
</evidence>
<sequence length="439" mass="46705">MMLKRTRAAVTVATAFALAACTIPAQPAYAEPSDQLQQRVNEAYAQLMSYTQELELAGNKLQEVKANLSNVQAEIEATKTEISEKEAELKVAQEELSGRLSDSYKRGDASLLSVILGANDFSELFSRMFYANKIAERDQQAIDAVRTAKSELEKKQEDLAKQEAEQKQLVADQQQQTDTVAARVNAQQNFYSGLDNQLKEQLAEEEALRIAQEEYAKQQAAQQQNNGSSSNNNSSNTGNAGNTNNGGSNNNSSSNNNNSSSNNSNNNTSNNNSNSNSNNNSNNNSGSSSNSGSNNNSSSGSSKPSTPDYGSNSGNAPSSVVDIALAQVGKEYVYGTAGPNTFDCSGLVSYSYAQVGYSITHWSQGQFNLVQSKGHLVRSASSLKPGDLVFWGYSATSIYHVGIYIGGGRYVHASMPGVGVVTATLNTGSATYMGGGSPV</sequence>
<dbReference type="PATRIC" id="fig|742742.3.peg.17"/>
<feature type="region of interest" description="Disordered" evidence="7">
    <location>
        <begin position="215"/>
        <end position="315"/>
    </location>
</feature>
<keyword evidence="3 8" id="KW-0732">Signal</keyword>
<accession>G1WFA7</accession>
<dbReference type="Pfam" id="PF00877">
    <property type="entry name" value="NLPC_P60"/>
    <property type="match status" value="1"/>
</dbReference>
<dbReference type="Gene3D" id="3.90.1720.10">
    <property type="entry name" value="endopeptidase domain like (from Nostoc punctiforme)"/>
    <property type="match status" value="1"/>
</dbReference>
<dbReference type="PANTHER" id="PTHR47053">
    <property type="entry name" value="MUREIN DD-ENDOPEPTIDASE MEPH-RELATED"/>
    <property type="match status" value="1"/>
</dbReference>
<dbReference type="PROSITE" id="PS51257">
    <property type="entry name" value="PROKAR_LIPOPROTEIN"/>
    <property type="match status" value="1"/>
</dbReference>
<name>G1WFA7_9ACTN</name>
<dbReference type="InterPro" id="IPR051202">
    <property type="entry name" value="Peptidase_C40"/>
</dbReference>
<comment type="similarity">
    <text evidence="1">Belongs to the peptidase C40 family.</text>
</comment>
<dbReference type="PROSITE" id="PS51935">
    <property type="entry name" value="NLPC_P60"/>
    <property type="match status" value="1"/>
</dbReference>
<dbReference type="SUPFAM" id="SSF54001">
    <property type="entry name" value="Cysteine proteinases"/>
    <property type="match status" value="1"/>
</dbReference>
<dbReference type="HOGENOM" id="CLU_034085_0_2_11"/>
<dbReference type="AlphaFoldDB" id="G1WFA7"/>
<feature type="chain" id="PRO_5003425895" description="NlpC/P60 domain-containing protein" evidence="8">
    <location>
        <begin position="31"/>
        <end position="439"/>
    </location>
</feature>
<evidence type="ECO:0000256" key="3">
    <source>
        <dbReference type="ARBA" id="ARBA00022729"/>
    </source>
</evidence>
<keyword evidence="11" id="KW-1185">Reference proteome</keyword>
<dbReference type="Gene3D" id="6.10.250.3150">
    <property type="match status" value="1"/>
</dbReference>
<dbReference type="PANTHER" id="PTHR47053:SF1">
    <property type="entry name" value="MUREIN DD-ENDOPEPTIDASE MEPH-RELATED"/>
    <property type="match status" value="1"/>
</dbReference>
<evidence type="ECO:0000256" key="1">
    <source>
        <dbReference type="ARBA" id="ARBA00007074"/>
    </source>
</evidence>
<feature type="coiled-coil region" evidence="6">
    <location>
        <begin position="135"/>
        <end position="214"/>
    </location>
</feature>
<dbReference type="eggNOG" id="COG4372">
    <property type="taxonomic scope" value="Bacteria"/>
</dbReference>
<feature type="compositionally biased region" description="Low complexity" evidence="7">
    <location>
        <begin position="217"/>
        <end position="302"/>
    </location>
</feature>
<evidence type="ECO:0000256" key="2">
    <source>
        <dbReference type="ARBA" id="ARBA00022670"/>
    </source>
</evidence>
<keyword evidence="2" id="KW-0645">Protease</keyword>
<reference evidence="10 11" key="1">
    <citation type="submission" date="2011-06" db="EMBL/GenBank/DDBJ databases">
        <title>The Genome Sequence of Collinsella tanakaei YIT 12063.</title>
        <authorList>
            <consortium name="The Broad Institute Genome Sequencing Platform"/>
            <person name="Earl A."/>
            <person name="Ward D."/>
            <person name="Feldgarden M."/>
            <person name="Gevers D."/>
            <person name="Morotomi M."/>
            <person name="Young S.K."/>
            <person name="Zeng Q."/>
            <person name="Gargeya S."/>
            <person name="Fitzgerald M."/>
            <person name="Haas B."/>
            <person name="Abouelleil A."/>
            <person name="Alvarado L."/>
            <person name="Arachchi H.M."/>
            <person name="Berlin A."/>
            <person name="Brown A."/>
            <person name="Chapman S.B."/>
            <person name="Chen Z."/>
            <person name="Dunbar C."/>
            <person name="Freedman E."/>
            <person name="Gearin G."/>
            <person name="Gellesch M."/>
            <person name="Goldberg J."/>
            <person name="Griggs A."/>
            <person name="Gujja S."/>
            <person name="Heiman D."/>
            <person name="Howarth C."/>
            <person name="Larson L."/>
            <person name="Lui A."/>
            <person name="MacDonald P.J.P."/>
            <person name="Mehta T."/>
            <person name="Montmayeur A."/>
            <person name="Murphy C."/>
            <person name="Neiman D."/>
            <person name="Pearson M."/>
            <person name="Priest M."/>
            <person name="Roberts A."/>
            <person name="Saif S."/>
            <person name="Shea T."/>
            <person name="Shenoy N."/>
            <person name="Sisk P."/>
            <person name="Stolte C."/>
            <person name="Sykes S."/>
            <person name="Wortman J."/>
            <person name="Nusbaum C."/>
            <person name="Birren B."/>
        </authorList>
    </citation>
    <scope>NUCLEOTIDE SEQUENCE [LARGE SCALE GENOMIC DNA]</scope>
    <source>
        <strain evidence="10 11">YIT 12063</strain>
    </source>
</reference>
<dbReference type="EMBL" id="ADLS01000001">
    <property type="protein sequence ID" value="EGX71855.1"/>
    <property type="molecule type" value="Genomic_DNA"/>
</dbReference>
<dbReference type="InterPro" id="IPR057309">
    <property type="entry name" value="PcsB_CC"/>
</dbReference>
<dbReference type="InterPro" id="IPR038765">
    <property type="entry name" value="Papain-like_cys_pep_sf"/>
</dbReference>
<dbReference type="InterPro" id="IPR000064">
    <property type="entry name" value="NLP_P60_dom"/>
</dbReference>
<gene>
    <name evidence="10" type="ORF">HMPREF9452_00020</name>
</gene>
<dbReference type="Pfam" id="PF24568">
    <property type="entry name" value="CC_PcsB"/>
    <property type="match status" value="1"/>
</dbReference>
<evidence type="ECO:0000313" key="11">
    <source>
        <dbReference type="Proteomes" id="UP000004830"/>
    </source>
</evidence>
<evidence type="ECO:0000256" key="8">
    <source>
        <dbReference type="SAM" id="SignalP"/>
    </source>
</evidence>